<accession>A0AAN6XGU4</accession>
<sequence length="180" mass="20761">MAPTTRAAGLDAQMALENIREHARSIDNVDNFIPRFPLYIRMKHKEKHLLLNELMFWDHHITEELGGDQGHRVVHIALLLFLRWTWSSEAFRVVLEVLSLASIDSQKTSDELMMMLAHKLASRNGLGALPFDVRNERVQELLNDHITGFFRREFKESPGVMASLVSKIGVVPHPEDWNVW</sequence>
<reference evidence="1" key="2">
    <citation type="submission" date="2023-05" db="EMBL/GenBank/DDBJ databases">
        <authorList>
            <consortium name="Lawrence Berkeley National Laboratory"/>
            <person name="Steindorff A."/>
            <person name="Hensen N."/>
            <person name="Bonometti L."/>
            <person name="Westerberg I."/>
            <person name="Brannstrom I.O."/>
            <person name="Guillou S."/>
            <person name="Cros-Aarteil S."/>
            <person name="Calhoun S."/>
            <person name="Haridas S."/>
            <person name="Kuo A."/>
            <person name="Mondo S."/>
            <person name="Pangilinan J."/>
            <person name="Riley R."/>
            <person name="Labutti K."/>
            <person name="Andreopoulos B."/>
            <person name="Lipzen A."/>
            <person name="Chen C."/>
            <person name="Yanf M."/>
            <person name="Daum C."/>
            <person name="Ng V."/>
            <person name="Clum A."/>
            <person name="Ohm R."/>
            <person name="Martin F."/>
            <person name="Silar P."/>
            <person name="Natvig D."/>
            <person name="Lalanne C."/>
            <person name="Gautier V."/>
            <person name="Ament-Velasquez S.L."/>
            <person name="Kruys A."/>
            <person name="Hutchinson M.I."/>
            <person name="Powell A.J."/>
            <person name="Barry K."/>
            <person name="Miller A.N."/>
            <person name="Grigoriev I.V."/>
            <person name="Debuchy R."/>
            <person name="Gladieux P."/>
            <person name="Thoren M.H."/>
            <person name="Johannesson H."/>
        </authorList>
    </citation>
    <scope>NUCLEOTIDE SEQUENCE</scope>
    <source>
        <strain evidence="1">CBS 315.58</strain>
    </source>
</reference>
<organism evidence="1 2">
    <name type="scientific">Triangularia verruculosa</name>
    <dbReference type="NCBI Taxonomy" id="2587418"/>
    <lineage>
        <taxon>Eukaryota</taxon>
        <taxon>Fungi</taxon>
        <taxon>Dikarya</taxon>
        <taxon>Ascomycota</taxon>
        <taxon>Pezizomycotina</taxon>
        <taxon>Sordariomycetes</taxon>
        <taxon>Sordariomycetidae</taxon>
        <taxon>Sordariales</taxon>
        <taxon>Podosporaceae</taxon>
        <taxon>Triangularia</taxon>
    </lineage>
</organism>
<keyword evidence="2" id="KW-1185">Reference proteome</keyword>
<comment type="caution">
    <text evidence="1">The sequence shown here is derived from an EMBL/GenBank/DDBJ whole genome shotgun (WGS) entry which is preliminary data.</text>
</comment>
<dbReference type="Proteomes" id="UP001303160">
    <property type="component" value="Unassembled WGS sequence"/>
</dbReference>
<evidence type="ECO:0000313" key="1">
    <source>
        <dbReference type="EMBL" id="KAK4200369.1"/>
    </source>
</evidence>
<gene>
    <name evidence="1" type="ORF">QBC40DRAFT_326852</name>
</gene>
<name>A0AAN6XGU4_9PEZI</name>
<evidence type="ECO:0000313" key="2">
    <source>
        <dbReference type="Proteomes" id="UP001303160"/>
    </source>
</evidence>
<dbReference type="AlphaFoldDB" id="A0AAN6XGU4"/>
<protein>
    <submittedName>
        <fullName evidence="1">Uncharacterized protein</fullName>
    </submittedName>
</protein>
<reference evidence="1" key="1">
    <citation type="journal article" date="2023" name="Mol. Phylogenet. Evol.">
        <title>Genome-scale phylogeny and comparative genomics of the fungal order Sordariales.</title>
        <authorList>
            <person name="Hensen N."/>
            <person name="Bonometti L."/>
            <person name="Westerberg I."/>
            <person name="Brannstrom I.O."/>
            <person name="Guillou S."/>
            <person name="Cros-Aarteil S."/>
            <person name="Calhoun S."/>
            <person name="Haridas S."/>
            <person name="Kuo A."/>
            <person name="Mondo S."/>
            <person name="Pangilinan J."/>
            <person name="Riley R."/>
            <person name="LaButti K."/>
            <person name="Andreopoulos B."/>
            <person name="Lipzen A."/>
            <person name="Chen C."/>
            <person name="Yan M."/>
            <person name="Daum C."/>
            <person name="Ng V."/>
            <person name="Clum A."/>
            <person name="Steindorff A."/>
            <person name="Ohm R.A."/>
            <person name="Martin F."/>
            <person name="Silar P."/>
            <person name="Natvig D.O."/>
            <person name="Lalanne C."/>
            <person name="Gautier V."/>
            <person name="Ament-Velasquez S.L."/>
            <person name="Kruys A."/>
            <person name="Hutchinson M.I."/>
            <person name="Powell A.J."/>
            <person name="Barry K."/>
            <person name="Miller A.N."/>
            <person name="Grigoriev I.V."/>
            <person name="Debuchy R."/>
            <person name="Gladieux P."/>
            <person name="Hiltunen Thoren M."/>
            <person name="Johannesson H."/>
        </authorList>
    </citation>
    <scope>NUCLEOTIDE SEQUENCE</scope>
    <source>
        <strain evidence="1">CBS 315.58</strain>
    </source>
</reference>
<proteinExistence type="predicted"/>
<dbReference type="EMBL" id="MU863920">
    <property type="protein sequence ID" value="KAK4200369.1"/>
    <property type="molecule type" value="Genomic_DNA"/>
</dbReference>